<dbReference type="InterPro" id="IPR036188">
    <property type="entry name" value="FAD/NAD-bd_sf"/>
</dbReference>
<dbReference type="Proteomes" id="UP000799767">
    <property type="component" value="Unassembled WGS sequence"/>
</dbReference>
<evidence type="ECO:0000313" key="7">
    <source>
        <dbReference type="EMBL" id="KAF2482462.1"/>
    </source>
</evidence>
<evidence type="ECO:0000256" key="3">
    <source>
        <dbReference type="ARBA" id="ARBA00022827"/>
    </source>
</evidence>
<keyword evidence="2" id="KW-0285">Flavoprotein</keyword>
<dbReference type="Pfam" id="PF01494">
    <property type="entry name" value="FAD_binding_3"/>
    <property type="match status" value="1"/>
</dbReference>
<protein>
    <recommendedName>
        <fullName evidence="6">FAD-binding domain-containing protein</fullName>
    </recommendedName>
</protein>
<evidence type="ECO:0000256" key="5">
    <source>
        <dbReference type="ARBA" id="ARBA00023033"/>
    </source>
</evidence>
<dbReference type="GeneID" id="54474765"/>
<keyword evidence="4" id="KW-0560">Oxidoreductase</keyword>
<reference evidence="7" key="1">
    <citation type="journal article" date="2020" name="Stud. Mycol.">
        <title>101 Dothideomycetes genomes: a test case for predicting lifestyles and emergence of pathogens.</title>
        <authorList>
            <person name="Haridas S."/>
            <person name="Albert R."/>
            <person name="Binder M."/>
            <person name="Bloem J."/>
            <person name="Labutti K."/>
            <person name="Salamov A."/>
            <person name="Andreopoulos B."/>
            <person name="Baker S."/>
            <person name="Barry K."/>
            <person name="Bills G."/>
            <person name="Bluhm B."/>
            <person name="Cannon C."/>
            <person name="Castanera R."/>
            <person name="Culley D."/>
            <person name="Daum C."/>
            <person name="Ezra D."/>
            <person name="Gonzalez J."/>
            <person name="Henrissat B."/>
            <person name="Kuo A."/>
            <person name="Liang C."/>
            <person name="Lipzen A."/>
            <person name="Lutzoni F."/>
            <person name="Magnuson J."/>
            <person name="Mondo S."/>
            <person name="Nolan M."/>
            <person name="Ohm R."/>
            <person name="Pangilinan J."/>
            <person name="Park H.-J."/>
            <person name="Ramirez L."/>
            <person name="Alfaro M."/>
            <person name="Sun H."/>
            <person name="Tritt A."/>
            <person name="Yoshinaga Y."/>
            <person name="Zwiers L.-H."/>
            <person name="Turgeon B."/>
            <person name="Goodwin S."/>
            <person name="Spatafora J."/>
            <person name="Crous P."/>
            <person name="Grigoriev I."/>
        </authorList>
    </citation>
    <scope>NUCLEOTIDE SEQUENCE</scope>
    <source>
        <strain evidence="7">CBS 113389</strain>
    </source>
</reference>
<accession>A0A6A6PR52</accession>
<dbReference type="InterPro" id="IPR002938">
    <property type="entry name" value="FAD-bd"/>
</dbReference>
<dbReference type="PRINTS" id="PR00420">
    <property type="entry name" value="RNGMNOXGNASE"/>
</dbReference>
<evidence type="ECO:0000256" key="4">
    <source>
        <dbReference type="ARBA" id="ARBA00023002"/>
    </source>
</evidence>
<dbReference type="InterPro" id="IPR050493">
    <property type="entry name" value="FAD-dep_Monooxygenase_BioMet"/>
</dbReference>
<dbReference type="SUPFAM" id="SSF51905">
    <property type="entry name" value="FAD/NAD(P)-binding domain"/>
    <property type="match status" value="1"/>
</dbReference>
<dbReference type="Gene3D" id="3.50.50.60">
    <property type="entry name" value="FAD/NAD(P)-binding domain"/>
    <property type="match status" value="1"/>
</dbReference>
<keyword evidence="5" id="KW-0503">Monooxygenase</keyword>
<dbReference type="RefSeq" id="XP_033589032.1">
    <property type="nucleotide sequence ID" value="XM_033733763.1"/>
</dbReference>
<gene>
    <name evidence="7" type="ORF">BDY17DRAFT_298563</name>
</gene>
<dbReference type="AlphaFoldDB" id="A0A6A6PR52"/>
<dbReference type="PANTHER" id="PTHR13789">
    <property type="entry name" value="MONOOXYGENASE"/>
    <property type="match status" value="1"/>
</dbReference>
<keyword evidence="3" id="KW-0274">FAD</keyword>
<evidence type="ECO:0000256" key="2">
    <source>
        <dbReference type="ARBA" id="ARBA00022630"/>
    </source>
</evidence>
<evidence type="ECO:0000313" key="8">
    <source>
        <dbReference type="Proteomes" id="UP000799767"/>
    </source>
</evidence>
<dbReference type="EMBL" id="MU001636">
    <property type="protein sequence ID" value="KAF2482462.1"/>
    <property type="molecule type" value="Genomic_DNA"/>
</dbReference>
<dbReference type="OrthoDB" id="9993796at2759"/>
<dbReference type="PANTHER" id="PTHR13789:SF215">
    <property type="entry name" value="FAD-BINDING DOMAIN-CONTAINING PROTEIN-RELATED"/>
    <property type="match status" value="1"/>
</dbReference>
<organism evidence="7 8">
    <name type="scientific">Neohortaea acidophila</name>
    <dbReference type="NCBI Taxonomy" id="245834"/>
    <lineage>
        <taxon>Eukaryota</taxon>
        <taxon>Fungi</taxon>
        <taxon>Dikarya</taxon>
        <taxon>Ascomycota</taxon>
        <taxon>Pezizomycotina</taxon>
        <taxon>Dothideomycetes</taxon>
        <taxon>Dothideomycetidae</taxon>
        <taxon>Mycosphaerellales</taxon>
        <taxon>Teratosphaeriaceae</taxon>
        <taxon>Neohortaea</taxon>
    </lineage>
</organism>
<proteinExistence type="inferred from homology"/>
<evidence type="ECO:0000259" key="6">
    <source>
        <dbReference type="Pfam" id="PF01494"/>
    </source>
</evidence>
<keyword evidence="8" id="KW-1185">Reference proteome</keyword>
<dbReference type="GO" id="GO:0004497">
    <property type="term" value="F:monooxygenase activity"/>
    <property type="evidence" value="ECO:0007669"/>
    <property type="project" value="UniProtKB-KW"/>
</dbReference>
<name>A0A6A6PR52_9PEZI</name>
<comment type="similarity">
    <text evidence="1">Belongs to the paxM FAD-dependent monooxygenase family.</text>
</comment>
<sequence length="419" mass="45994">MPLRVIVVGGGIGGFSTAIALRRAQHQVVVLEKRAETTAAGYALEIPANASRILQHFGLDLSTLNGCRQTGLDIFKADVDPLKLLRTEERPADPTSPNVSAHRQDYTFALKDLATRKEGAGPPAEVRHNCNVTSYDPSNGSVTLASGDVLEADLVVAADGVRSKAHECIVGHECPAQLTGLSNIRFVLPTDLLLAQPSFKDLIQRGVEGRACLYVDTENNVIIHYPCRSGRLQNFGVYHRGIRGSSNAFAGRTYQDIARERVRNMNARIQSLVGLAGEKDMYLWEIMDREPLPRFYKERLVVLGDACHPMGTTMGQGAAQTVEDAAVLGIVLEQVDTRNDLDSRLQVWEELRRPRASAIQMMSRTTPEREGWIHAEEARKTASLFFPPGGLPETRGEMAAYAHRFDAVAEARSRLASKA</sequence>
<evidence type="ECO:0000256" key="1">
    <source>
        <dbReference type="ARBA" id="ARBA00007992"/>
    </source>
</evidence>
<dbReference type="GO" id="GO:0071949">
    <property type="term" value="F:FAD binding"/>
    <property type="evidence" value="ECO:0007669"/>
    <property type="project" value="InterPro"/>
</dbReference>
<feature type="domain" description="FAD-binding" evidence="6">
    <location>
        <begin position="4"/>
        <end position="360"/>
    </location>
</feature>